<dbReference type="EMBL" id="AP018865">
    <property type="protein sequence ID" value="BBF89615.1"/>
    <property type="molecule type" value="Genomic_DNA"/>
</dbReference>
<evidence type="ECO:0000256" key="1">
    <source>
        <dbReference type="SAM" id="MobiDB-lite"/>
    </source>
</evidence>
<reference evidence="2" key="1">
    <citation type="submission" date="2018-08" db="EMBL/GenBank/DDBJ databases">
        <title>Oryza glaberrima genomic DNA, chromosome 11, BAC clone:Ogla0117M13.</title>
        <authorList>
            <person name="Wu J."/>
            <person name="Kanamori H."/>
        </authorList>
    </citation>
    <scope>NUCLEOTIDE SEQUENCE</scope>
    <source>
        <strain evidence="2">IRGC104038</strain>
    </source>
</reference>
<name>A0A679BB44_ORYGL</name>
<feature type="compositionally biased region" description="Gly residues" evidence="1">
    <location>
        <begin position="1"/>
        <end position="15"/>
    </location>
</feature>
<feature type="compositionally biased region" description="Basic residues" evidence="1">
    <location>
        <begin position="58"/>
        <end position="74"/>
    </location>
</feature>
<evidence type="ECO:0000313" key="2">
    <source>
        <dbReference type="EMBL" id="BBF89615.1"/>
    </source>
</evidence>
<proteinExistence type="predicted"/>
<feature type="region of interest" description="Disordered" evidence="1">
    <location>
        <begin position="1"/>
        <end position="80"/>
    </location>
</feature>
<dbReference type="AlphaFoldDB" id="A0A679BB44"/>
<organism evidence="2">
    <name type="scientific">Oryza glaberrima</name>
    <name type="common">African rice</name>
    <dbReference type="NCBI Taxonomy" id="4538"/>
    <lineage>
        <taxon>Eukaryota</taxon>
        <taxon>Viridiplantae</taxon>
        <taxon>Streptophyta</taxon>
        <taxon>Embryophyta</taxon>
        <taxon>Tracheophyta</taxon>
        <taxon>Spermatophyta</taxon>
        <taxon>Magnoliopsida</taxon>
        <taxon>Liliopsida</taxon>
        <taxon>Poales</taxon>
        <taxon>Poaceae</taxon>
        <taxon>BOP clade</taxon>
        <taxon>Oryzoideae</taxon>
        <taxon>Oryzeae</taxon>
        <taxon>Oryzinae</taxon>
        <taxon>Oryza</taxon>
    </lineage>
</organism>
<gene>
    <name evidence="2" type="primary">Ogla0117M13.50</name>
</gene>
<accession>A0A679BB44</accession>
<sequence>MTVGGGEPAVGGGQGWAVRRWNQGPAAGGGLSLATGENDETGYEAGAGGGGSSDGDRRRRGRWQGRGTRRRHLGKDKGEVRSLGGVGGWGLICAVDPFRQVSEAR</sequence>
<protein>
    <submittedName>
        <fullName evidence="2">Uncharacterized protein</fullName>
    </submittedName>
</protein>